<dbReference type="InterPro" id="IPR036477">
    <property type="entry name" value="Formyl_transf_N_sf"/>
</dbReference>
<dbReference type="RefSeq" id="WP_168046956.1">
    <property type="nucleotide sequence ID" value="NZ_JAATJR010000001.1"/>
</dbReference>
<sequence length="264" mass="28495">MRIAICVKKDIHGLLAARILAARLGFAELRFFCSVKTRQAEDDVPALRLMKLLERDVAIDTLAMMEPPTPGLPHTDEWVPLHDMRADGGAATLLAFKPDIVISARFSLIFPQRVIDAVPRGIVNVHPGALPGYRGLFAPFWQVLRGERELGCTVHMVDRGIDTGPILGVARVPFDATRSLMWHTAGLYRGGVAIAATAATTLARGSQPAGTPQPAGGAYFRFPSAADFAALPIPIVRARDYAQVLGDAFMPLHGETCTPQRQAA</sequence>
<proteinExistence type="predicted"/>
<reference evidence="2 3" key="1">
    <citation type="submission" date="2020-03" db="EMBL/GenBank/DDBJ databases">
        <title>Roseomonas selenitidurans sp. nov. isolated from soil.</title>
        <authorList>
            <person name="Liu H."/>
        </authorList>
    </citation>
    <scope>NUCLEOTIDE SEQUENCE [LARGE SCALE GENOMIC DNA]</scope>
    <source>
        <strain evidence="2 3">JCM 15073</strain>
    </source>
</reference>
<evidence type="ECO:0000259" key="1">
    <source>
        <dbReference type="Pfam" id="PF00551"/>
    </source>
</evidence>
<protein>
    <recommendedName>
        <fullName evidence="1">Formyl transferase N-terminal domain-containing protein</fullName>
    </recommendedName>
</protein>
<dbReference type="PANTHER" id="PTHR11138:SF5">
    <property type="entry name" value="METHIONYL-TRNA FORMYLTRANSFERASE, MITOCHONDRIAL"/>
    <property type="match status" value="1"/>
</dbReference>
<dbReference type="InterPro" id="IPR002376">
    <property type="entry name" value="Formyl_transf_N"/>
</dbReference>
<comment type="caution">
    <text evidence="2">The sequence shown here is derived from an EMBL/GenBank/DDBJ whole genome shotgun (WGS) entry which is preliminary data.</text>
</comment>
<accession>A0ABX1EUW7</accession>
<evidence type="ECO:0000313" key="2">
    <source>
        <dbReference type="EMBL" id="NKE43719.1"/>
    </source>
</evidence>
<keyword evidence="3" id="KW-1185">Reference proteome</keyword>
<dbReference type="Proteomes" id="UP000765160">
    <property type="component" value="Unassembled WGS sequence"/>
</dbReference>
<dbReference type="Gene3D" id="3.40.50.12230">
    <property type="match status" value="1"/>
</dbReference>
<name>A0ABX1EUW7_9PROT</name>
<dbReference type="PANTHER" id="PTHR11138">
    <property type="entry name" value="METHIONYL-TRNA FORMYLTRANSFERASE"/>
    <property type="match status" value="1"/>
</dbReference>
<dbReference type="SUPFAM" id="SSF53328">
    <property type="entry name" value="Formyltransferase"/>
    <property type="match status" value="1"/>
</dbReference>
<gene>
    <name evidence="2" type="ORF">HB662_02950</name>
</gene>
<dbReference type="Pfam" id="PF00551">
    <property type="entry name" value="Formyl_trans_N"/>
    <property type="match status" value="1"/>
</dbReference>
<organism evidence="2 3">
    <name type="scientific">Falsiroseomonas frigidaquae</name>
    <dbReference type="NCBI Taxonomy" id="487318"/>
    <lineage>
        <taxon>Bacteria</taxon>
        <taxon>Pseudomonadati</taxon>
        <taxon>Pseudomonadota</taxon>
        <taxon>Alphaproteobacteria</taxon>
        <taxon>Acetobacterales</taxon>
        <taxon>Roseomonadaceae</taxon>
        <taxon>Falsiroseomonas</taxon>
    </lineage>
</organism>
<feature type="domain" description="Formyl transferase N-terminal" evidence="1">
    <location>
        <begin position="91"/>
        <end position="179"/>
    </location>
</feature>
<evidence type="ECO:0000313" key="3">
    <source>
        <dbReference type="Proteomes" id="UP000765160"/>
    </source>
</evidence>
<dbReference type="EMBL" id="JAAVTX010000001">
    <property type="protein sequence ID" value="NKE43719.1"/>
    <property type="molecule type" value="Genomic_DNA"/>
</dbReference>